<dbReference type="Pfam" id="PF13412">
    <property type="entry name" value="HTH_24"/>
    <property type="match status" value="1"/>
</dbReference>
<keyword evidence="2" id="KW-1185">Reference proteome</keyword>
<comment type="caution">
    <text evidence="1">The sequence shown here is derived from an EMBL/GenBank/DDBJ whole genome shotgun (WGS) entry which is preliminary data.</text>
</comment>
<dbReference type="Proteomes" id="UP001328733">
    <property type="component" value="Unassembled WGS sequence"/>
</dbReference>
<sequence length="83" mass="9638">MAIKIIRPTSGLNTSDLVLDLVRQNPRGITVKQLSDRLNRPVSMINHYLKILVASQHIRARKENNQWVYFQRIDNLETAGNRK</sequence>
<accession>A0AAW9QQ52</accession>
<dbReference type="AlphaFoldDB" id="A0AAW9QQ52"/>
<dbReference type="InterPro" id="IPR036390">
    <property type="entry name" value="WH_DNA-bd_sf"/>
</dbReference>
<dbReference type="RefSeq" id="WP_332864833.1">
    <property type="nucleotide sequence ID" value="NZ_JBAFSM010000015.1"/>
</dbReference>
<dbReference type="EMBL" id="JBAFSM010000015">
    <property type="protein sequence ID" value="MEG3437350.1"/>
    <property type="molecule type" value="Genomic_DNA"/>
</dbReference>
<gene>
    <name evidence="1" type="ORF">V0288_09490</name>
</gene>
<reference evidence="1 2" key="1">
    <citation type="submission" date="2024-01" db="EMBL/GenBank/DDBJ databases">
        <title>Genomic insights into the taxonomy and metabolism of the cyanobacterium Pannus brasiliensis CCIBt3594.</title>
        <authorList>
            <person name="Machado M."/>
            <person name="Botero N.B."/>
            <person name="Andreote A.P.D."/>
            <person name="Feitosa A.M.T."/>
            <person name="Popin R."/>
            <person name="Sivonen K."/>
            <person name="Fiore M.F."/>
        </authorList>
    </citation>
    <scope>NUCLEOTIDE SEQUENCE [LARGE SCALE GENOMIC DNA]</scope>
    <source>
        <strain evidence="1 2">CCIBt3594</strain>
    </source>
</reference>
<protein>
    <submittedName>
        <fullName evidence="1">Winged helix-turn-helix transcriptional regulator</fullName>
    </submittedName>
</protein>
<evidence type="ECO:0000313" key="1">
    <source>
        <dbReference type="EMBL" id="MEG3437350.1"/>
    </source>
</evidence>
<dbReference type="SUPFAM" id="SSF46785">
    <property type="entry name" value="Winged helix' DNA-binding domain"/>
    <property type="match status" value="1"/>
</dbReference>
<evidence type="ECO:0000313" key="2">
    <source>
        <dbReference type="Proteomes" id="UP001328733"/>
    </source>
</evidence>
<dbReference type="Gene3D" id="1.10.10.10">
    <property type="entry name" value="Winged helix-like DNA-binding domain superfamily/Winged helix DNA-binding domain"/>
    <property type="match status" value="1"/>
</dbReference>
<dbReference type="InterPro" id="IPR036388">
    <property type="entry name" value="WH-like_DNA-bd_sf"/>
</dbReference>
<proteinExistence type="predicted"/>
<organism evidence="1 2">
    <name type="scientific">Pannus brasiliensis CCIBt3594</name>
    <dbReference type="NCBI Taxonomy" id="1427578"/>
    <lineage>
        <taxon>Bacteria</taxon>
        <taxon>Bacillati</taxon>
        <taxon>Cyanobacteriota</taxon>
        <taxon>Cyanophyceae</taxon>
        <taxon>Oscillatoriophycideae</taxon>
        <taxon>Chroococcales</taxon>
        <taxon>Microcystaceae</taxon>
        <taxon>Pannus</taxon>
    </lineage>
</organism>
<name>A0AAW9QQ52_9CHRO</name>